<feature type="compositionally biased region" description="Gly residues" evidence="1">
    <location>
        <begin position="257"/>
        <end position="266"/>
    </location>
</feature>
<proteinExistence type="predicted"/>
<feature type="transmembrane region" description="Helical" evidence="2">
    <location>
        <begin position="49"/>
        <end position="72"/>
    </location>
</feature>
<keyword evidence="2" id="KW-1133">Transmembrane helix</keyword>
<sequence length="266" mass="28168">MSALMSTIEGLANTVTTKAMAIVDSVFPPERRQELLTKLQQFAIKNPKLSAFLLTNIALTGPPMFLFILFTLTVFIFSLVVALLVGLLVAIGFTLFMVIVALVILFPTVFFTSLAACFFFLWGLGGYYLLKWFNKGESPAAEGDAIGDKINALTGGRLDFIMGGARQEQSEHSGQNGNKDEGSPKTNGKPRKLQDNPAKSSGVDFGKQADSIKKNANVGNVTNKATKQANLDGVTKQAGLNDVTKKTDGVTGTAKGLAGGATGGLV</sequence>
<evidence type="ECO:0000256" key="1">
    <source>
        <dbReference type="SAM" id="MobiDB-lite"/>
    </source>
</evidence>
<dbReference type="Proteomes" id="UP000030641">
    <property type="component" value="Unassembled WGS sequence"/>
</dbReference>
<dbReference type="RefSeq" id="XP_013339131.1">
    <property type="nucleotide sequence ID" value="XM_013483677.1"/>
</dbReference>
<dbReference type="HOGENOM" id="CLU_085422_0_0_1"/>
<evidence type="ECO:0000313" key="3">
    <source>
        <dbReference type="EMBL" id="KEQ90672.1"/>
    </source>
</evidence>
<name>A0A074Y924_AURSE</name>
<protein>
    <submittedName>
        <fullName evidence="3">Uncharacterized protein</fullName>
    </submittedName>
</protein>
<feature type="region of interest" description="Disordered" evidence="1">
    <location>
        <begin position="232"/>
        <end position="266"/>
    </location>
</feature>
<keyword evidence="4" id="KW-1185">Reference proteome</keyword>
<dbReference type="GeneID" id="25372269"/>
<keyword evidence="2" id="KW-0472">Membrane</keyword>
<reference evidence="3 4" key="1">
    <citation type="journal article" date="2014" name="BMC Genomics">
        <title>Genome sequencing of four Aureobasidium pullulans varieties: biotechnological potential, stress tolerance, and description of new species.</title>
        <authorList>
            <person name="Gostin Ar C."/>
            <person name="Ohm R.A."/>
            <person name="Kogej T."/>
            <person name="Sonjak S."/>
            <person name="Turk M."/>
            <person name="Zajc J."/>
            <person name="Zalar P."/>
            <person name="Grube M."/>
            <person name="Sun H."/>
            <person name="Han J."/>
            <person name="Sharma A."/>
            <person name="Chiniquy J."/>
            <person name="Ngan C.Y."/>
            <person name="Lipzen A."/>
            <person name="Barry K."/>
            <person name="Grigoriev I.V."/>
            <person name="Gunde-Cimerman N."/>
        </authorList>
    </citation>
    <scope>NUCLEOTIDE SEQUENCE [LARGE SCALE GENOMIC DNA]</scope>
    <source>
        <strain evidence="3 4">EXF-2481</strain>
    </source>
</reference>
<dbReference type="OMA" id="FATERPY"/>
<evidence type="ECO:0000256" key="2">
    <source>
        <dbReference type="SAM" id="Phobius"/>
    </source>
</evidence>
<feature type="transmembrane region" description="Helical" evidence="2">
    <location>
        <begin position="110"/>
        <end position="130"/>
    </location>
</feature>
<feature type="transmembrane region" description="Helical" evidence="2">
    <location>
        <begin position="79"/>
        <end position="104"/>
    </location>
</feature>
<dbReference type="AlphaFoldDB" id="A0A074Y924"/>
<dbReference type="Pfam" id="PF16015">
    <property type="entry name" value="Promethin"/>
    <property type="match status" value="1"/>
</dbReference>
<gene>
    <name evidence="3" type="ORF">AUEXF2481DRAFT_9234</name>
</gene>
<feature type="region of interest" description="Disordered" evidence="1">
    <location>
        <begin position="168"/>
        <end position="206"/>
    </location>
</feature>
<keyword evidence="2" id="KW-0812">Transmembrane</keyword>
<accession>A0A074Y924</accession>
<dbReference type="OrthoDB" id="3928876at2759"/>
<dbReference type="InParanoid" id="A0A074Y924"/>
<evidence type="ECO:0000313" key="4">
    <source>
        <dbReference type="Proteomes" id="UP000030641"/>
    </source>
</evidence>
<dbReference type="EMBL" id="KL584787">
    <property type="protein sequence ID" value="KEQ90672.1"/>
    <property type="molecule type" value="Genomic_DNA"/>
</dbReference>
<organism evidence="3 4">
    <name type="scientific">Aureobasidium subglaciale (strain EXF-2481)</name>
    <name type="common">Aureobasidium pullulans var. subglaciale</name>
    <dbReference type="NCBI Taxonomy" id="1043005"/>
    <lineage>
        <taxon>Eukaryota</taxon>
        <taxon>Fungi</taxon>
        <taxon>Dikarya</taxon>
        <taxon>Ascomycota</taxon>
        <taxon>Pezizomycotina</taxon>
        <taxon>Dothideomycetes</taxon>
        <taxon>Dothideomycetidae</taxon>
        <taxon>Dothideales</taxon>
        <taxon>Saccotheciaceae</taxon>
        <taxon>Aureobasidium</taxon>
    </lineage>
</organism>